<evidence type="ECO:0000256" key="7">
    <source>
        <dbReference type="ARBA" id="ARBA00030921"/>
    </source>
</evidence>
<dbReference type="KEGG" id="msil:METEAL_26980"/>
<comment type="similarity">
    <text evidence="2 9">Belongs to the class-III pyridoxal-phosphate-dependent aminotransferase family.</text>
</comment>
<dbReference type="NCBIfam" id="TIGR03251">
    <property type="entry name" value="LAT_fam"/>
    <property type="match status" value="1"/>
</dbReference>
<accession>A0AA48GLK9</accession>
<dbReference type="CDD" id="cd00610">
    <property type="entry name" value="OAT_like"/>
    <property type="match status" value="1"/>
</dbReference>
<dbReference type="InterPro" id="IPR015421">
    <property type="entry name" value="PyrdxlP-dep_Trfase_major"/>
</dbReference>
<dbReference type="PIRSF" id="PIRSF000521">
    <property type="entry name" value="Transaminase_4ab_Lys_Orn"/>
    <property type="match status" value="1"/>
</dbReference>
<evidence type="ECO:0000256" key="5">
    <source>
        <dbReference type="ARBA" id="ARBA00022679"/>
    </source>
</evidence>
<evidence type="ECO:0000256" key="9">
    <source>
        <dbReference type="RuleBase" id="RU003560"/>
    </source>
</evidence>
<comment type="cofactor">
    <cofactor evidence="1">
        <name>pyridoxal 5'-phosphate</name>
        <dbReference type="ChEBI" id="CHEBI:597326"/>
    </cofactor>
</comment>
<keyword evidence="4" id="KW-0032">Aminotransferase</keyword>
<dbReference type="Gene3D" id="3.40.640.10">
    <property type="entry name" value="Type I PLP-dependent aspartate aminotransferase-like (Major domain)"/>
    <property type="match status" value="1"/>
</dbReference>
<dbReference type="Pfam" id="PF00202">
    <property type="entry name" value="Aminotran_3"/>
    <property type="match status" value="1"/>
</dbReference>
<organism evidence="10 11">
    <name type="scientific">Mesoterricola silvestris</name>
    <dbReference type="NCBI Taxonomy" id="2927979"/>
    <lineage>
        <taxon>Bacteria</taxon>
        <taxon>Pseudomonadati</taxon>
        <taxon>Acidobacteriota</taxon>
        <taxon>Holophagae</taxon>
        <taxon>Holophagales</taxon>
        <taxon>Holophagaceae</taxon>
        <taxon>Mesoterricola</taxon>
    </lineage>
</organism>
<dbReference type="EMBL" id="AP027080">
    <property type="protein sequence ID" value="BDU73524.1"/>
    <property type="molecule type" value="Genomic_DNA"/>
</dbReference>
<evidence type="ECO:0000256" key="4">
    <source>
        <dbReference type="ARBA" id="ARBA00022576"/>
    </source>
</evidence>
<dbReference type="Proteomes" id="UP001238179">
    <property type="component" value="Chromosome"/>
</dbReference>
<dbReference type="SUPFAM" id="SSF53383">
    <property type="entry name" value="PLP-dependent transferases"/>
    <property type="match status" value="1"/>
</dbReference>
<evidence type="ECO:0000256" key="6">
    <source>
        <dbReference type="ARBA" id="ARBA00022898"/>
    </source>
</evidence>
<dbReference type="GO" id="GO:0030170">
    <property type="term" value="F:pyridoxal phosphate binding"/>
    <property type="evidence" value="ECO:0007669"/>
    <property type="project" value="InterPro"/>
</dbReference>
<dbReference type="GO" id="GO:0045484">
    <property type="term" value="F:L-lysine 6-transaminase activity"/>
    <property type="evidence" value="ECO:0007669"/>
    <property type="project" value="UniProtKB-EC"/>
</dbReference>
<reference evidence="11" key="1">
    <citation type="journal article" date="2023" name="Int. J. Syst. Evol. Microbiol.">
        <title>Mesoterricola silvestris gen. nov., sp. nov., Mesoterricola sediminis sp. nov., Geothrix oryzae sp. nov., Geothrix edaphica sp. nov., Geothrix rubra sp. nov., and Geothrix limicola sp. nov., six novel members of Acidobacteriota isolated from soils.</title>
        <authorList>
            <person name="Itoh H."/>
            <person name="Sugisawa Y."/>
            <person name="Mise K."/>
            <person name="Xu Z."/>
            <person name="Kuniyasu M."/>
            <person name="Ushijima N."/>
            <person name="Kawano K."/>
            <person name="Kobayashi E."/>
            <person name="Shiratori Y."/>
            <person name="Masuda Y."/>
            <person name="Senoo K."/>
        </authorList>
    </citation>
    <scope>NUCLEOTIDE SEQUENCE [LARGE SCALE GENOMIC DNA]</scope>
    <source>
        <strain evidence="11">W79</strain>
    </source>
</reference>
<evidence type="ECO:0000313" key="10">
    <source>
        <dbReference type="EMBL" id="BDU73524.1"/>
    </source>
</evidence>
<dbReference type="InterPro" id="IPR017657">
    <property type="entry name" value="L-lysine_6-transaminase"/>
</dbReference>
<dbReference type="InterPro" id="IPR005814">
    <property type="entry name" value="Aminotrans_3"/>
</dbReference>
<evidence type="ECO:0000313" key="11">
    <source>
        <dbReference type="Proteomes" id="UP001238179"/>
    </source>
</evidence>
<proteinExistence type="inferred from homology"/>
<dbReference type="GO" id="GO:0017000">
    <property type="term" value="P:antibiotic biosynthetic process"/>
    <property type="evidence" value="ECO:0007669"/>
    <property type="project" value="InterPro"/>
</dbReference>
<evidence type="ECO:0000256" key="3">
    <source>
        <dbReference type="ARBA" id="ARBA00013071"/>
    </source>
</evidence>
<keyword evidence="11" id="KW-1185">Reference proteome</keyword>
<dbReference type="EC" id="2.6.1.36" evidence="3"/>
<dbReference type="InterPro" id="IPR015424">
    <property type="entry name" value="PyrdxlP-dep_Trfase"/>
</dbReference>
<dbReference type="Gene3D" id="3.90.1150.10">
    <property type="entry name" value="Aspartate Aminotransferase, domain 1"/>
    <property type="match status" value="1"/>
</dbReference>
<evidence type="ECO:0000256" key="8">
    <source>
        <dbReference type="ARBA" id="ARBA00050040"/>
    </source>
</evidence>
<gene>
    <name evidence="10" type="ORF">METEAL_26980</name>
</gene>
<evidence type="ECO:0000256" key="1">
    <source>
        <dbReference type="ARBA" id="ARBA00001933"/>
    </source>
</evidence>
<dbReference type="InterPro" id="IPR015422">
    <property type="entry name" value="PyrdxlP-dep_Trfase_small"/>
</dbReference>
<protein>
    <recommendedName>
        <fullName evidence="8">L-lysine-epsilon aminotransferase</fullName>
        <ecNumber evidence="3">2.6.1.36</ecNumber>
    </recommendedName>
    <alternativeName>
        <fullName evidence="7">Lysine 6-aminotransferase</fullName>
    </alternativeName>
</protein>
<name>A0AA48GLK9_9BACT</name>
<evidence type="ECO:0000256" key="2">
    <source>
        <dbReference type="ARBA" id="ARBA00008954"/>
    </source>
</evidence>
<dbReference type="GO" id="GO:0009450">
    <property type="term" value="P:gamma-aminobutyric acid catabolic process"/>
    <property type="evidence" value="ECO:0007669"/>
    <property type="project" value="TreeGrafter"/>
</dbReference>
<dbReference type="AlphaFoldDB" id="A0AA48GLK9"/>
<keyword evidence="5" id="KW-0808">Transferase</keyword>
<dbReference type="PANTHER" id="PTHR43206">
    <property type="entry name" value="AMINOTRANSFERASE"/>
    <property type="match status" value="1"/>
</dbReference>
<keyword evidence="6 9" id="KW-0663">Pyridoxal phosphate</keyword>
<dbReference type="PANTHER" id="PTHR43206:SF2">
    <property type="entry name" value="4-AMINOBUTYRATE AMINOTRANSFERASE GABT"/>
    <property type="match status" value="1"/>
</dbReference>
<sequence length="464" mass="52001">MVVWLITEAAMKKSQETHVQPSEVFDVLGRHLLVDGFHMVMDLEKSHGSWIVDARDGKRYLDFYTFFATAPLGHNHPRLRDEAFQARLGSIAVNKPANSDIYTTAYAEWVEAFATKAAPDFLPHLFWIDGGALAVENALKAAFDWKVRKNLEKGLPEKGSKVIHFKEAFHGRSGYTLSLTNTADPRKYQYFPKFDWPRIPNPKITFPLDAENLAKVEQMEKVALDQIEAVIRQDPAEVACLIIEPIQGEGGDNHFRTEFLQALRVLADRHEFLLIFDEVQTGFGATGKWWAHEHHAVRPDILVFGKKTQCCGIAASARLDEVEGVFKVPSRINSTWGGNLVDMVRGTRIIDVMVEDQLVEHCATQGKRLLKGLQEIHAEFPEFTSNPRGKGLFCALDMATPALRTTTVSKAQDLGMIILSTGHNGLRFRPALNLATEDLDLGVELLQKSIRLAVDATRPHMAKV</sequence>